<protein>
    <submittedName>
        <fullName evidence="1">Uncharacterized protein</fullName>
    </submittedName>
</protein>
<evidence type="ECO:0000313" key="1">
    <source>
        <dbReference type="EMBL" id="RNA22560.1"/>
    </source>
</evidence>
<dbReference type="Proteomes" id="UP000276133">
    <property type="component" value="Unassembled WGS sequence"/>
</dbReference>
<dbReference type="AlphaFoldDB" id="A0A3M7RGB7"/>
<organism evidence="1 2">
    <name type="scientific">Brachionus plicatilis</name>
    <name type="common">Marine rotifer</name>
    <name type="synonym">Brachionus muelleri</name>
    <dbReference type="NCBI Taxonomy" id="10195"/>
    <lineage>
        <taxon>Eukaryota</taxon>
        <taxon>Metazoa</taxon>
        <taxon>Spiralia</taxon>
        <taxon>Gnathifera</taxon>
        <taxon>Rotifera</taxon>
        <taxon>Eurotatoria</taxon>
        <taxon>Monogononta</taxon>
        <taxon>Pseudotrocha</taxon>
        <taxon>Ploima</taxon>
        <taxon>Brachionidae</taxon>
        <taxon>Brachionus</taxon>
    </lineage>
</organism>
<comment type="caution">
    <text evidence="1">The sequence shown here is derived from an EMBL/GenBank/DDBJ whole genome shotgun (WGS) entry which is preliminary data.</text>
</comment>
<reference evidence="1 2" key="1">
    <citation type="journal article" date="2018" name="Sci. Rep.">
        <title>Genomic signatures of local adaptation to the degree of environmental predictability in rotifers.</title>
        <authorList>
            <person name="Franch-Gras L."/>
            <person name="Hahn C."/>
            <person name="Garcia-Roger E.M."/>
            <person name="Carmona M.J."/>
            <person name="Serra M."/>
            <person name="Gomez A."/>
        </authorList>
    </citation>
    <scope>NUCLEOTIDE SEQUENCE [LARGE SCALE GENOMIC DNA]</scope>
    <source>
        <strain evidence="1">HYR1</strain>
    </source>
</reference>
<name>A0A3M7RGB7_BRAPC</name>
<evidence type="ECO:0000313" key="2">
    <source>
        <dbReference type="Proteomes" id="UP000276133"/>
    </source>
</evidence>
<accession>A0A3M7RGB7</accession>
<proteinExistence type="predicted"/>
<keyword evidence="2" id="KW-1185">Reference proteome</keyword>
<sequence length="161" mass="19490">MRNILKIVNPNFNKKILMTKGQMRKWSYLGYSFDVKAHLCIFNPIWLTLFDSKQNILKQTKSLHRLIFFLYHKARNFLNLIYLKVRLRINFSTLCQFKLESFFVSSAIQMFLIKRLFGYLPTPIHIQRQIHCHIFHHLKLIRLGNFAIFDYRLELPYVPKL</sequence>
<gene>
    <name evidence="1" type="ORF">BpHYR1_046932</name>
</gene>
<dbReference type="EMBL" id="REGN01003428">
    <property type="protein sequence ID" value="RNA22560.1"/>
    <property type="molecule type" value="Genomic_DNA"/>
</dbReference>